<gene>
    <name evidence="1" type="ORF">KQ929_09915</name>
</gene>
<evidence type="ECO:0000313" key="2">
    <source>
        <dbReference type="Proteomes" id="UP000683497"/>
    </source>
</evidence>
<proteinExistence type="predicted"/>
<keyword evidence="2" id="KW-1185">Reference proteome</keyword>
<dbReference type="Proteomes" id="UP000683497">
    <property type="component" value="Chromosome"/>
</dbReference>
<name>A0ABX8JYZ3_9ENTR</name>
<evidence type="ECO:0000313" key="1">
    <source>
        <dbReference type="EMBL" id="QWW81482.1"/>
    </source>
</evidence>
<reference evidence="1 2" key="1">
    <citation type="submission" date="2021-06" db="EMBL/GenBank/DDBJ databases">
        <title>Leclercia pneumoniae sp. nov.</title>
        <authorList>
            <person name="Hoenemann M."/>
            <person name="Viehweger A."/>
            <person name="Dietze N."/>
        </authorList>
    </citation>
    <scope>NUCLEOTIDE SEQUENCE [LARGE SCALE GENOMIC DNA]</scope>
    <source>
        <strain evidence="2">49125</strain>
    </source>
</reference>
<organism evidence="1 2">
    <name type="scientific">Leclercia pneumoniae</name>
    <dbReference type="NCBI Taxonomy" id="2815358"/>
    <lineage>
        <taxon>Bacteria</taxon>
        <taxon>Pseudomonadati</taxon>
        <taxon>Pseudomonadota</taxon>
        <taxon>Gammaproteobacteria</taxon>
        <taxon>Enterobacterales</taxon>
        <taxon>Enterobacteriaceae</taxon>
        <taxon>Leclercia</taxon>
    </lineage>
</organism>
<dbReference type="RefSeq" id="WP_207291725.1">
    <property type="nucleotide sequence ID" value="NZ_CP071383.1"/>
</dbReference>
<accession>A0ABX8JYZ3</accession>
<protein>
    <submittedName>
        <fullName evidence="1">Uncharacterized protein</fullName>
    </submittedName>
</protein>
<dbReference type="EMBL" id="CP076838">
    <property type="protein sequence ID" value="QWW81482.1"/>
    <property type="molecule type" value="Genomic_DNA"/>
</dbReference>
<sequence>MIFSVILERALPLTADIIARIESGELKIHGGTIRDVAGKIVKHLIFPQEGQPGQKSPLEQLEKQLGQNHAEVMEQLASQTASLSAINIMSAQQTTETLGQKLEEISEKIDALDHKAEQLLDEARFSKLIKISEIKSSALAAIEEALYANQKQSDHQFIRLHITPLRRALNDLDTLLRSMLDGLDNKAFIENVHFVMLVADLKNKATFVLCQTHIRLEEDDIAQGYFARNADSNALLRHRLQELKKTGALSPHVISREALDMLKTDVVNFRQLETQSEMLSSQNTLALALKVPQRQLLNNPFDAIRMLDPGWCG</sequence>